<dbReference type="AlphaFoldDB" id="A0A2S5REB1"/>
<dbReference type="Pfam" id="PF00232">
    <property type="entry name" value="Glyco_hydro_1"/>
    <property type="match status" value="1"/>
</dbReference>
<evidence type="ECO:0000313" key="7">
    <source>
        <dbReference type="EMBL" id="PPE05651.1"/>
    </source>
</evidence>
<dbReference type="InterPro" id="IPR033132">
    <property type="entry name" value="GH_1_N_CS"/>
</dbReference>
<dbReference type="GO" id="GO:0016052">
    <property type="term" value="P:carbohydrate catabolic process"/>
    <property type="evidence" value="ECO:0007669"/>
    <property type="project" value="TreeGrafter"/>
</dbReference>
<dbReference type="RefSeq" id="WP_104208203.1">
    <property type="nucleotide sequence ID" value="NZ_PHNF01000003.1"/>
</dbReference>
<keyword evidence="8" id="KW-1185">Reference proteome</keyword>
<organism evidence="7 8">
    <name type="scientific">Mesoplasma corruscae</name>
    <dbReference type="NCBI Taxonomy" id="216874"/>
    <lineage>
        <taxon>Bacteria</taxon>
        <taxon>Bacillati</taxon>
        <taxon>Mycoplasmatota</taxon>
        <taxon>Mollicutes</taxon>
        <taxon>Entomoplasmatales</taxon>
        <taxon>Entomoplasmataceae</taxon>
        <taxon>Mesoplasma</taxon>
    </lineage>
</organism>
<dbReference type="GO" id="GO:0008422">
    <property type="term" value="F:beta-glucosidase activity"/>
    <property type="evidence" value="ECO:0007669"/>
    <property type="project" value="TreeGrafter"/>
</dbReference>
<evidence type="ECO:0000313" key="8">
    <source>
        <dbReference type="Proteomes" id="UP000239785"/>
    </source>
</evidence>
<keyword evidence="3 6" id="KW-0326">Glycosidase</keyword>
<dbReference type="PROSITE" id="PS00653">
    <property type="entry name" value="GLYCOSYL_HYDROL_F1_2"/>
    <property type="match status" value="1"/>
</dbReference>
<reference evidence="7 8" key="1">
    <citation type="submission" date="2017-11" db="EMBL/GenBank/DDBJ databases">
        <title>Genome sequence of Mesoplasma corruscae ELCA-2 (ATCC 49579).</title>
        <authorList>
            <person name="Lo W.-S."/>
            <person name="Kuo C.-H."/>
        </authorList>
    </citation>
    <scope>NUCLEOTIDE SEQUENCE [LARGE SCALE GENOMIC DNA]</scope>
    <source>
        <strain evidence="7 8">ELCA-2</strain>
    </source>
</reference>
<evidence type="ECO:0000256" key="1">
    <source>
        <dbReference type="ARBA" id="ARBA00010838"/>
    </source>
</evidence>
<dbReference type="Gene3D" id="3.20.20.80">
    <property type="entry name" value="Glycosidases"/>
    <property type="match status" value="1"/>
</dbReference>
<accession>A0A2S5REB1</accession>
<dbReference type="GO" id="GO:0005829">
    <property type="term" value="C:cytosol"/>
    <property type="evidence" value="ECO:0007669"/>
    <property type="project" value="TreeGrafter"/>
</dbReference>
<dbReference type="InterPro" id="IPR001360">
    <property type="entry name" value="Glyco_hydro_1"/>
</dbReference>
<dbReference type="PANTHER" id="PTHR10353:SF122">
    <property type="entry name" value="6-PHOSPHO-BETA-GLUCOSIDASE ASCB-RELATED"/>
    <property type="match status" value="1"/>
</dbReference>
<proteinExistence type="inferred from homology"/>
<dbReference type="PROSITE" id="PS00572">
    <property type="entry name" value="GLYCOSYL_HYDROL_F1_1"/>
    <property type="match status" value="1"/>
</dbReference>
<sequence length="471" mass="53941">MKKIPSNFLWGASTSAYQVEGGWNIDGKGPSVQDVSNGGFLSDLKVGGITDFKVCADHYHHWKEDVALMAEMGFKSYRFSINWTRIYPTGFEDKPNSKGLEFYHNLIDELLKHEIEPLVTIHHFDAPIVLEEKGGWANREVMVPAYLKFAKTLFLEFKDKINYWQTINELNMVILFSHVLRKQKKGHDTGTESYQSFHNANVAQALAIKELRKISPSAKIGPAPNISLVYPKTCAPSDVLAADNANVLRNWSYIDPFVKGYYSEILIEYWKANNYQVVILPEDEELFKSVSIDFIAFNYYNSTTAQAPIKDSEYKVGDQEMGFNIENMFQSADNKYLEKTPYGWQIDPIGFRLTSRALHDRYNLPIIITENGLGAKDVLTSDGKIHDDYRIAYLRDHIAQIPLILADGVKLIGYNPWSAIDLVSTHQGISKRYGFIYVNRDEDDLKDLKRYRKDSFYWYKKVIASGGEDLK</sequence>
<comment type="caution">
    <text evidence="7">The sequence shown here is derived from an EMBL/GenBank/DDBJ whole genome shotgun (WGS) entry which is preliminary data.</text>
</comment>
<gene>
    <name evidence="7" type="primary">bglA</name>
    <name evidence="7" type="ORF">MCORR_v1c06780</name>
</gene>
<dbReference type="InterPro" id="IPR018120">
    <property type="entry name" value="Glyco_hydro_1_AS"/>
</dbReference>
<dbReference type="Proteomes" id="UP000239785">
    <property type="component" value="Unassembled WGS sequence"/>
</dbReference>
<name>A0A2S5REB1_9MOLU</name>
<evidence type="ECO:0000256" key="4">
    <source>
        <dbReference type="PROSITE-ProRule" id="PRU10055"/>
    </source>
</evidence>
<dbReference type="OrthoDB" id="391810at2"/>
<dbReference type="SUPFAM" id="SSF51445">
    <property type="entry name" value="(Trans)glycosidases"/>
    <property type="match status" value="1"/>
</dbReference>
<dbReference type="InterPro" id="IPR017853">
    <property type="entry name" value="GH"/>
</dbReference>
<dbReference type="PRINTS" id="PR00131">
    <property type="entry name" value="GLHYDRLASE1"/>
</dbReference>
<evidence type="ECO:0000256" key="2">
    <source>
        <dbReference type="ARBA" id="ARBA00022801"/>
    </source>
</evidence>
<feature type="active site" description="Nucleophile" evidence="4">
    <location>
        <position position="370"/>
    </location>
</feature>
<dbReference type="PANTHER" id="PTHR10353">
    <property type="entry name" value="GLYCOSYL HYDROLASE"/>
    <property type="match status" value="1"/>
</dbReference>
<evidence type="ECO:0000256" key="5">
    <source>
        <dbReference type="RuleBase" id="RU003690"/>
    </source>
</evidence>
<evidence type="ECO:0000256" key="6">
    <source>
        <dbReference type="RuleBase" id="RU004468"/>
    </source>
</evidence>
<keyword evidence="2 6" id="KW-0378">Hydrolase</keyword>
<evidence type="ECO:0000256" key="3">
    <source>
        <dbReference type="ARBA" id="ARBA00023295"/>
    </source>
</evidence>
<comment type="similarity">
    <text evidence="1 5">Belongs to the glycosyl hydrolase 1 family.</text>
</comment>
<dbReference type="EMBL" id="PHNF01000003">
    <property type="protein sequence ID" value="PPE05651.1"/>
    <property type="molecule type" value="Genomic_DNA"/>
</dbReference>
<dbReference type="FunFam" id="3.20.20.80:FF:000004">
    <property type="entry name" value="Beta-glucosidase 6-phospho-beta-glucosidase"/>
    <property type="match status" value="1"/>
</dbReference>
<protein>
    <submittedName>
        <fullName evidence="7">6-phospho-beta-glucosidase</fullName>
    </submittedName>
</protein>